<evidence type="ECO:0000259" key="16">
    <source>
        <dbReference type="SMART" id="SM00936"/>
    </source>
</evidence>
<evidence type="ECO:0000256" key="10">
    <source>
        <dbReference type="ARBA" id="ARBA00022984"/>
    </source>
</evidence>
<dbReference type="GO" id="GO:0008360">
    <property type="term" value="P:regulation of cell shape"/>
    <property type="evidence" value="ECO:0007669"/>
    <property type="project" value="UniProtKB-KW"/>
</dbReference>
<feature type="domain" description="Peptidase S11 D-Ala-D-Ala carboxypeptidase A C-terminal" evidence="16">
    <location>
        <begin position="270"/>
        <end position="360"/>
    </location>
</feature>
<keyword evidence="6" id="KW-0645">Protease</keyword>
<evidence type="ECO:0000256" key="8">
    <source>
        <dbReference type="ARBA" id="ARBA00022801"/>
    </source>
</evidence>
<dbReference type="EMBL" id="FQVH01000002">
    <property type="protein sequence ID" value="SHE54366.1"/>
    <property type="molecule type" value="Genomic_DNA"/>
</dbReference>
<evidence type="ECO:0000256" key="3">
    <source>
        <dbReference type="ARBA" id="ARBA00007164"/>
    </source>
</evidence>
<dbReference type="Pfam" id="PF00768">
    <property type="entry name" value="Peptidase_S11"/>
    <property type="match status" value="1"/>
</dbReference>
<proteinExistence type="inferred from homology"/>
<evidence type="ECO:0000313" key="17">
    <source>
        <dbReference type="EMBL" id="SHE54366.1"/>
    </source>
</evidence>
<keyword evidence="5 17" id="KW-0121">Carboxypeptidase</keyword>
<evidence type="ECO:0000256" key="2">
    <source>
        <dbReference type="ARBA" id="ARBA00004752"/>
    </source>
</evidence>
<dbReference type="STRING" id="1121256.SAMN02746089_00438"/>
<dbReference type="RefSeq" id="WP_073341456.1">
    <property type="nucleotide sequence ID" value="NZ_FQVH01000002.1"/>
</dbReference>
<dbReference type="OrthoDB" id="9791132at2"/>
<dbReference type="SMART" id="SM00936">
    <property type="entry name" value="PBP5_C"/>
    <property type="match status" value="1"/>
</dbReference>
<dbReference type="UniPathway" id="UPA00219"/>
<dbReference type="Pfam" id="PF07943">
    <property type="entry name" value="PBP5_C"/>
    <property type="match status" value="1"/>
</dbReference>
<evidence type="ECO:0000256" key="5">
    <source>
        <dbReference type="ARBA" id="ARBA00022645"/>
    </source>
</evidence>
<dbReference type="InterPro" id="IPR018044">
    <property type="entry name" value="Peptidase_S11"/>
</dbReference>
<dbReference type="PANTHER" id="PTHR21581">
    <property type="entry name" value="D-ALANYL-D-ALANINE CARBOXYPEPTIDASE"/>
    <property type="match status" value="1"/>
</dbReference>
<comment type="similarity">
    <text evidence="3 15">Belongs to the peptidase S11 family.</text>
</comment>
<keyword evidence="11" id="KW-0961">Cell wall biogenesis/degradation</keyword>
<dbReference type="InterPro" id="IPR012338">
    <property type="entry name" value="Beta-lactam/transpept-like"/>
</dbReference>
<organism evidence="17 18">
    <name type="scientific">Caldanaerobius fijiensis DSM 17918</name>
    <dbReference type="NCBI Taxonomy" id="1121256"/>
    <lineage>
        <taxon>Bacteria</taxon>
        <taxon>Bacillati</taxon>
        <taxon>Bacillota</taxon>
        <taxon>Clostridia</taxon>
        <taxon>Thermoanaerobacterales</taxon>
        <taxon>Thermoanaerobacteraceae</taxon>
        <taxon>Caldanaerobius</taxon>
    </lineage>
</organism>
<dbReference type="Gene3D" id="2.60.410.10">
    <property type="entry name" value="D-Ala-D-Ala carboxypeptidase, C-terminal domain"/>
    <property type="match status" value="1"/>
</dbReference>
<name>A0A1M4UCI4_9THEO</name>
<feature type="active site" description="Acyl-ester intermediate" evidence="13">
    <location>
        <position position="60"/>
    </location>
</feature>
<gene>
    <name evidence="17" type="ORF">SAMN02746089_00438</name>
</gene>
<comment type="function">
    <text evidence="1">Removes C-terminal D-alanyl residues from sugar-peptide cell wall precursors.</text>
</comment>
<comment type="pathway">
    <text evidence="2">Cell wall biogenesis; peptidoglycan biosynthesis.</text>
</comment>
<dbReference type="GO" id="GO:0009002">
    <property type="term" value="F:serine-type D-Ala-D-Ala carboxypeptidase activity"/>
    <property type="evidence" value="ECO:0007669"/>
    <property type="project" value="UniProtKB-EC"/>
</dbReference>
<keyword evidence="10" id="KW-0573">Peptidoglycan synthesis</keyword>
<dbReference type="PRINTS" id="PR00725">
    <property type="entry name" value="DADACBPTASE1"/>
</dbReference>
<feature type="active site" evidence="13">
    <location>
        <position position="115"/>
    </location>
</feature>
<dbReference type="SUPFAM" id="SSF69189">
    <property type="entry name" value="Penicillin-binding protein associated domain"/>
    <property type="match status" value="1"/>
</dbReference>
<dbReference type="PANTHER" id="PTHR21581:SF33">
    <property type="entry name" value="D-ALANYL-D-ALANINE CARBOXYPEPTIDASE DACB"/>
    <property type="match status" value="1"/>
</dbReference>
<accession>A0A1M4UCI4</accession>
<sequence>MKKKIIYLCFFLWVILFRYNTVYAGQDIPKISAKAAVVMDAKTGRVLYAKNEDLRLPMASTTKIMTTILAIEKGRLDDVVRISQKAACVEGSKIYLKPNEKIRLEDLLYGVMLESGNDAAIAVAEHIGGNLSEFVQMMNAKALSIGAYDTHFDNPHGLDAGIDNHYTTARDLAIITAYGLKNPIFSKIVSTKNKSVSYGNNEYRYFTNHNKMLWKYPGADGVKTGYTRKAGRCLVTSATRKGMQLIVVTLNDPDDWKDTENLLNYSFDNYSYRKIISKGQILKTIRVYNGRQQHISLYASSDVYLPVKNEEINLFRINFMVPAYIYAPISKDSIIGYGTIYIGEDKLAKVNLLASIHVQYNKPNIRDLIKNVI</sequence>
<dbReference type="GO" id="GO:0071555">
    <property type="term" value="P:cell wall organization"/>
    <property type="evidence" value="ECO:0007669"/>
    <property type="project" value="UniProtKB-KW"/>
</dbReference>
<dbReference type="InterPro" id="IPR012907">
    <property type="entry name" value="Peptidase_S11_C"/>
</dbReference>
<feature type="active site" description="Proton acceptor" evidence="13">
    <location>
        <position position="63"/>
    </location>
</feature>
<evidence type="ECO:0000256" key="4">
    <source>
        <dbReference type="ARBA" id="ARBA00012448"/>
    </source>
</evidence>
<keyword evidence="9" id="KW-0133">Cell shape</keyword>
<reference evidence="17 18" key="1">
    <citation type="submission" date="2016-11" db="EMBL/GenBank/DDBJ databases">
        <authorList>
            <person name="Jaros S."/>
            <person name="Januszkiewicz K."/>
            <person name="Wedrychowicz H."/>
        </authorList>
    </citation>
    <scope>NUCLEOTIDE SEQUENCE [LARGE SCALE GENOMIC DNA]</scope>
    <source>
        <strain evidence="17 18">DSM 17918</strain>
    </source>
</reference>
<dbReference type="EC" id="3.4.16.4" evidence="4"/>
<dbReference type="Proteomes" id="UP000184088">
    <property type="component" value="Unassembled WGS sequence"/>
</dbReference>
<dbReference type="GO" id="GO:0006508">
    <property type="term" value="P:proteolysis"/>
    <property type="evidence" value="ECO:0007669"/>
    <property type="project" value="UniProtKB-KW"/>
</dbReference>
<dbReference type="Gene3D" id="3.40.710.10">
    <property type="entry name" value="DD-peptidase/beta-lactamase superfamily"/>
    <property type="match status" value="1"/>
</dbReference>
<evidence type="ECO:0000256" key="11">
    <source>
        <dbReference type="ARBA" id="ARBA00023316"/>
    </source>
</evidence>
<evidence type="ECO:0000313" key="18">
    <source>
        <dbReference type="Proteomes" id="UP000184088"/>
    </source>
</evidence>
<dbReference type="AlphaFoldDB" id="A0A1M4UCI4"/>
<evidence type="ECO:0000256" key="1">
    <source>
        <dbReference type="ARBA" id="ARBA00003217"/>
    </source>
</evidence>
<evidence type="ECO:0000256" key="15">
    <source>
        <dbReference type="RuleBase" id="RU004016"/>
    </source>
</evidence>
<evidence type="ECO:0000256" key="13">
    <source>
        <dbReference type="PIRSR" id="PIRSR618044-1"/>
    </source>
</evidence>
<dbReference type="InterPro" id="IPR015956">
    <property type="entry name" value="Peniciliin-bd_prot_C_sf"/>
</dbReference>
<dbReference type="InterPro" id="IPR037167">
    <property type="entry name" value="Peptidase_S11_C_sf"/>
</dbReference>
<dbReference type="InterPro" id="IPR001967">
    <property type="entry name" value="Peptidase_S11_N"/>
</dbReference>
<evidence type="ECO:0000256" key="6">
    <source>
        <dbReference type="ARBA" id="ARBA00022670"/>
    </source>
</evidence>
<evidence type="ECO:0000256" key="7">
    <source>
        <dbReference type="ARBA" id="ARBA00022729"/>
    </source>
</evidence>
<protein>
    <recommendedName>
        <fullName evidence="4">serine-type D-Ala-D-Ala carboxypeptidase</fullName>
        <ecNumber evidence="4">3.4.16.4</ecNumber>
    </recommendedName>
</protein>
<keyword evidence="8" id="KW-0378">Hydrolase</keyword>
<dbReference type="SUPFAM" id="SSF56601">
    <property type="entry name" value="beta-lactamase/transpeptidase-like"/>
    <property type="match status" value="1"/>
</dbReference>
<comment type="catalytic activity">
    <reaction evidence="12">
        <text>Preferential cleavage: (Ac)2-L-Lys-D-Ala-|-D-Ala. Also transpeptidation of peptidyl-alanyl moieties that are N-acyl substituents of D-alanine.</text>
        <dbReference type="EC" id="3.4.16.4"/>
    </reaction>
</comment>
<dbReference type="GO" id="GO:0009252">
    <property type="term" value="P:peptidoglycan biosynthetic process"/>
    <property type="evidence" value="ECO:0007669"/>
    <property type="project" value="UniProtKB-UniPathway"/>
</dbReference>
<keyword evidence="18" id="KW-1185">Reference proteome</keyword>
<evidence type="ECO:0000256" key="12">
    <source>
        <dbReference type="ARBA" id="ARBA00034000"/>
    </source>
</evidence>
<evidence type="ECO:0000256" key="14">
    <source>
        <dbReference type="PIRSR" id="PIRSR618044-2"/>
    </source>
</evidence>
<evidence type="ECO:0000256" key="9">
    <source>
        <dbReference type="ARBA" id="ARBA00022960"/>
    </source>
</evidence>
<feature type="binding site" evidence="14">
    <location>
        <position position="223"/>
    </location>
    <ligand>
        <name>substrate</name>
    </ligand>
</feature>
<keyword evidence="7" id="KW-0732">Signal</keyword>